<gene>
    <name evidence="9 11" type="primary">rbsK</name>
    <name evidence="11" type="ORF">GCM10011509_09940</name>
</gene>
<feature type="binding site" evidence="9">
    <location>
        <position position="287"/>
    </location>
    <ligand>
        <name>K(+)</name>
        <dbReference type="ChEBI" id="CHEBI:29103"/>
    </ligand>
</feature>
<comment type="cofactor">
    <cofactor evidence="9">
        <name>Mg(2+)</name>
        <dbReference type="ChEBI" id="CHEBI:18420"/>
    </cofactor>
    <text evidence="9">Requires a divalent cation, most likely magnesium in vivo, as an electrophilic catalyst to aid phosphoryl group transfer. It is the chelate of the metal and the nucleotide that is the actual substrate.</text>
</comment>
<feature type="active site" description="Proton acceptor" evidence="9">
    <location>
        <position position="254"/>
    </location>
</feature>
<comment type="catalytic activity">
    <reaction evidence="9">
        <text>D-ribose + ATP = D-ribose 5-phosphate + ADP + H(+)</text>
        <dbReference type="Rhea" id="RHEA:13697"/>
        <dbReference type="ChEBI" id="CHEBI:15378"/>
        <dbReference type="ChEBI" id="CHEBI:30616"/>
        <dbReference type="ChEBI" id="CHEBI:47013"/>
        <dbReference type="ChEBI" id="CHEBI:78346"/>
        <dbReference type="ChEBI" id="CHEBI:456216"/>
        <dbReference type="EC" id="2.7.1.15"/>
    </reaction>
</comment>
<evidence type="ECO:0000259" key="10">
    <source>
        <dbReference type="Pfam" id="PF00294"/>
    </source>
</evidence>
<comment type="pathway">
    <text evidence="9">Carbohydrate metabolism; D-ribose degradation; D-ribose 5-phosphate from beta-D-ribopyranose: step 2/2.</text>
</comment>
<dbReference type="RefSeq" id="WP_022920503.1">
    <property type="nucleotide sequence ID" value="NZ_BMLB01000002.1"/>
</dbReference>
<evidence type="ECO:0000256" key="5">
    <source>
        <dbReference type="ARBA" id="ARBA00022840"/>
    </source>
</evidence>
<keyword evidence="5 9" id="KW-0067">ATP-binding</keyword>
<evidence type="ECO:0000256" key="7">
    <source>
        <dbReference type="ARBA" id="ARBA00022958"/>
    </source>
</evidence>
<keyword evidence="1 9" id="KW-0808">Transferase</keyword>
<evidence type="ECO:0000256" key="8">
    <source>
        <dbReference type="ARBA" id="ARBA00023277"/>
    </source>
</evidence>
<evidence type="ECO:0000256" key="9">
    <source>
        <dbReference type="HAMAP-Rule" id="MF_01987"/>
    </source>
</evidence>
<sequence>MTKQADVIVVGSANLDTTLRVCRVPAPGETLLASGSSVTPGGKGANQAVAAAAAGGKVHFIGALGRDSAGETMRESLRSHGVDISGTHLLQAPTGTATVIVDDSGENLIVVNPGANALLSIEHVDEVLAEIEAPVVLCQLEVPLETVRAAAEQNPGRTFVLNPAPMMSADRLASVLLLTDILVPNQSELAQLTGREVPTTLDEVTDCVNGLEYRGAVVVTLGALGAAVFQTVDGAATHVPAPIVNTVDTSGAGDVFCGVLAYGLSQGSDLVTATRRAVALAAESTTFHGAQMSSRNPV</sequence>
<dbReference type="Pfam" id="PF00294">
    <property type="entry name" value="PfkB"/>
    <property type="match status" value="1"/>
</dbReference>
<feature type="binding site" evidence="9">
    <location>
        <position position="289"/>
    </location>
    <ligand>
        <name>K(+)</name>
        <dbReference type="ChEBI" id="CHEBI:29103"/>
    </ligand>
</feature>
<dbReference type="Proteomes" id="UP000662111">
    <property type="component" value="Unassembled WGS sequence"/>
</dbReference>
<name>A0ABQ2F5N6_9MICO</name>
<evidence type="ECO:0000256" key="1">
    <source>
        <dbReference type="ARBA" id="ARBA00022679"/>
    </source>
</evidence>
<feature type="binding site" evidence="9">
    <location>
        <position position="284"/>
    </location>
    <ligand>
        <name>K(+)</name>
        <dbReference type="ChEBI" id="CHEBI:29103"/>
    </ligand>
</feature>
<feature type="domain" description="Carbohydrate kinase PfkB" evidence="10">
    <location>
        <begin position="5"/>
        <end position="293"/>
    </location>
</feature>
<keyword evidence="6 9" id="KW-0460">Magnesium</keyword>
<dbReference type="InterPro" id="IPR029056">
    <property type="entry name" value="Ribokinase-like"/>
</dbReference>
<comment type="caution">
    <text evidence="9">Lacks conserved residue(s) required for the propagation of feature annotation.</text>
</comment>
<feature type="binding site" evidence="9">
    <location>
        <position position="141"/>
    </location>
    <ligand>
        <name>substrate</name>
    </ligand>
</feature>
<reference evidence="12" key="1">
    <citation type="journal article" date="2019" name="Int. J. Syst. Evol. Microbiol.">
        <title>The Global Catalogue of Microorganisms (GCM) 10K type strain sequencing project: providing services to taxonomists for standard genome sequencing and annotation.</title>
        <authorList>
            <consortium name="The Broad Institute Genomics Platform"/>
            <consortium name="The Broad Institute Genome Sequencing Center for Infectious Disease"/>
            <person name="Wu L."/>
            <person name="Ma J."/>
        </authorList>
    </citation>
    <scope>NUCLEOTIDE SEQUENCE [LARGE SCALE GENOMIC DNA]</scope>
    <source>
        <strain evidence="12">CGMCC 1.5362</strain>
    </source>
</reference>
<dbReference type="InterPro" id="IPR011611">
    <property type="entry name" value="PfkB_dom"/>
</dbReference>
<accession>A0ABQ2F5N6</accession>
<dbReference type="HAMAP" id="MF_01987">
    <property type="entry name" value="Ribokinase"/>
    <property type="match status" value="1"/>
</dbReference>
<feature type="binding site" evidence="9">
    <location>
        <position position="293"/>
    </location>
    <ligand>
        <name>K(+)</name>
        <dbReference type="ChEBI" id="CHEBI:29103"/>
    </ligand>
</feature>
<feature type="binding site" evidence="9">
    <location>
        <position position="254"/>
    </location>
    <ligand>
        <name>substrate</name>
    </ligand>
</feature>
<feature type="binding site" evidence="9">
    <location>
        <begin position="253"/>
        <end position="254"/>
    </location>
    <ligand>
        <name>ATP</name>
        <dbReference type="ChEBI" id="CHEBI:30616"/>
    </ligand>
</feature>
<evidence type="ECO:0000256" key="2">
    <source>
        <dbReference type="ARBA" id="ARBA00022723"/>
    </source>
</evidence>
<dbReference type="PANTHER" id="PTHR10584:SF166">
    <property type="entry name" value="RIBOKINASE"/>
    <property type="match status" value="1"/>
</dbReference>
<evidence type="ECO:0000256" key="3">
    <source>
        <dbReference type="ARBA" id="ARBA00022741"/>
    </source>
</evidence>
<dbReference type="PANTHER" id="PTHR10584">
    <property type="entry name" value="SUGAR KINASE"/>
    <property type="match status" value="1"/>
</dbReference>
<dbReference type="SUPFAM" id="SSF53613">
    <property type="entry name" value="Ribokinase-like"/>
    <property type="match status" value="1"/>
</dbReference>
<evidence type="ECO:0000256" key="6">
    <source>
        <dbReference type="ARBA" id="ARBA00022842"/>
    </source>
</evidence>
<dbReference type="InterPro" id="IPR002139">
    <property type="entry name" value="Ribo/fructo_kinase"/>
</dbReference>
<evidence type="ECO:0000256" key="4">
    <source>
        <dbReference type="ARBA" id="ARBA00022777"/>
    </source>
</evidence>
<feature type="binding site" evidence="9">
    <location>
        <position position="185"/>
    </location>
    <ligand>
        <name>ATP</name>
        <dbReference type="ChEBI" id="CHEBI:30616"/>
    </ligand>
</feature>
<keyword evidence="9" id="KW-0963">Cytoplasm</keyword>
<keyword evidence="2 9" id="KW-0479">Metal-binding</keyword>
<proteinExistence type="inferred from homology"/>
<protein>
    <recommendedName>
        <fullName evidence="9">Ribokinase</fullName>
        <shortName evidence="9">RK</shortName>
        <ecNumber evidence="9">2.7.1.15</ecNumber>
    </recommendedName>
</protein>
<dbReference type="PRINTS" id="PR00990">
    <property type="entry name" value="RIBOKINASE"/>
</dbReference>
<feature type="binding site" evidence="9">
    <location>
        <begin position="14"/>
        <end position="16"/>
    </location>
    <ligand>
        <name>substrate</name>
    </ligand>
</feature>
<dbReference type="CDD" id="cd01174">
    <property type="entry name" value="ribokinase"/>
    <property type="match status" value="1"/>
</dbReference>
<comment type="activity regulation">
    <text evidence="9">Activated by a monovalent cation that binds near, but not in, the active site. The most likely occupant of the site in vivo is potassium. Ion binding induces a conformational change that may alter substrate affinity.</text>
</comment>
<feature type="binding site" evidence="9">
    <location>
        <begin position="220"/>
        <end position="225"/>
    </location>
    <ligand>
        <name>ATP</name>
        <dbReference type="ChEBI" id="CHEBI:30616"/>
    </ligand>
</feature>
<dbReference type="EC" id="2.7.1.15" evidence="9"/>
<dbReference type="EMBL" id="BMLB01000002">
    <property type="protein sequence ID" value="GGK63539.1"/>
    <property type="molecule type" value="Genomic_DNA"/>
</dbReference>
<keyword evidence="4 9" id="KW-0418">Kinase</keyword>
<comment type="subunit">
    <text evidence="9">Homodimer.</text>
</comment>
<comment type="subcellular location">
    <subcellularLocation>
        <location evidence="9">Cytoplasm</location>
    </subcellularLocation>
</comment>
<feature type="binding site" evidence="9">
    <location>
        <position position="248"/>
    </location>
    <ligand>
        <name>K(+)</name>
        <dbReference type="ChEBI" id="CHEBI:29103"/>
    </ligand>
</feature>
<comment type="caution">
    <text evidence="11">The sequence shown here is derived from an EMBL/GenBank/DDBJ whole genome shotgun (WGS) entry which is preliminary data.</text>
</comment>
<keyword evidence="12" id="KW-1185">Reference proteome</keyword>
<comment type="similarity">
    <text evidence="9">Belongs to the carbohydrate kinase PfkB family. Ribokinase subfamily.</text>
</comment>
<keyword evidence="3 9" id="KW-0547">Nucleotide-binding</keyword>
<keyword evidence="7 9" id="KW-0630">Potassium</keyword>
<evidence type="ECO:0000313" key="12">
    <source>
        <dbReference type="Proteomes" id="UP000662111"/>
    </source>
</evidence>
<feature type="binding site" evidence="9">
    <location>
        <position position="250"/>
    </location>
    <ligand>
        <name>K(+)</name>
        <dbReference type="ChEBI" id="CHEBI:29103"/>
    </ligand>
</feature>
<comment type="function">
    <text evidence="9">Catalyzes the phosphorylation of ribose at O-5 in a reaction requiring ATP and magnesium. The resulting D-ribose-5-phosphate can then be used either for sythesis of nucleotides, histidine, and tryptophan, or as a component of the pentose phosphate pathway.</text>
</comment>
<dbReference type="InterPro" id="IPR011877">
    <property type="entry name" value="Ribokinase"/>
</dbReference>
<feature type="binding site" evidence="9">
    <location>
        <begin position="42"/>
        <end position="46"/>
    </location>
    <ligand>
        <name>substrate</name>
    </ligand>
</feature>
<organism evidence="11 12">
    <name type="scientific">Ornithinimicrobium pekingense</name>
    <dbReference type="NCBI Taxonomy" id="384677"/>
    <lineage>
        <taxon>Bacteria</taxon>
        <taxon>Bacillati</taxon>
        <taxon>Actinomycetota</taxon>
        <taxon>Actinomycetes</taxon>
        <taxon>Micrococcales</taxon>
        <taxon>Ornithinimicrobiaceae</taxon>
        <taxon>Ornithinimicrobium</taxon>
    </lineage>
</organism>
<keyword evidence="8 9" id="KW-0119">Carbohydrate metabolism</keyword>
<evidence type="ECO:0000313" key="11">
    <source>
        <dbReference type="EMBL" id="GGK63539.1"/>
    </source>
</evidence>
<dbReference type="Gene3D" id="3.40.1190.20">
    <property type="match status" value="1"/>
</dbReference>